<name>A0ABX1HQ82_9BACT</name>
<comment type="caution">
    <text evidence="1">The sequence shown here is derived from an EMBL/GenBank/DDBJ whole genome shotgun (WGS) entry which is preliminary data.</text>
</comment>
<keyword evidence="2" id="KW-1185">Reference proteome</keyword>
<dbReference type="EMBL" id="JAAVTK010000014">
    <property type="protein sequence ID" value="NKI91238.1"/>
    <property type="molecule type" value="Genomic_DNA"/>
</dbReference>
<gene>
    <name evidence="1" type="ORF">HBN54_003854</name>
</gene>
<sequence>MKNLTHLRVLTVLLPAMLLTNCEASKESAPSPVSIKASDAAAAAPVPCASEGYGVDANGVGAYQLPSPRTVSMTTSLTGLTYLLTMTQTKYIITPAGKELSVWQGLDTVTPPTSKQVLDATAWSECNKGYQSKCVRYTDGRVTLSLTTDPSVLPFEN</sequence>
<accession>A0ABX1HQ82</accession>
<reference evidence="1 2" key="1">
    <citation type="submission" date="2020-03" db="EMBL/GenBank/DDBJ databases">
        <title>Genomic Encyclopedia of Type Strains, Phase IV (KMG-V): Genome sequencing to study the core and pangenomes of soil and plant-associated prokaryotes.</title>
        <authorList>
            <person name="Whitman W."/>
        </authorList>
    </citation>
    <scope>NUCLEOTIDE SEQUENCE [LARGE SCALE GENOMIC DNA]</scope>
    <source>
        <strain evidence="1 2">1B</strain>
    </source>
</reference>
<dbReference type="RefSeq" id="WP_168674810.1">
    <property type="nucleotide sequence ID" value="NZ_JAAVTK010000014.1"/>
</dbReference>
<proteinExistence type="predicted"/>
<dbReference type="Proteomes" id="UP000717634">
    <property type="component" value="Unassembled WGS sequence"/>
</dbReference>
<evidence type="ECO:0000313" key="1">
    <source>
        <dbReference type="EMBL" id="NKI91238.1"/>
    </source>
</evidence>
<protein>
    <submittedName>
        <fullName evidence="1">Uncharacterized protein</fullName>
    </submittedName>
</protein>
<evidence type="ECO:0000313" key="2">
    <source>
        <dbReference type="Proteomes" id="UP000717634"/>
    </source>
</evidence>
<organism evidence="1 2">
    <name type="scientific">Hymenobacter artigasi</name>
    <dbReference type="NCBI Taxonomy" id="2719616"/>
    <lineage>
        <taxon>Bacteria</taxon>
        <taxon>Pseudomonadati</taxon>
        <taxon>Bacteroidota</taxon>
        <taxon>Cytophagia</taxon>
        <taxon>Cytophagales</taxon>
        <taxon>Hymenobacteraceae</taxon>
        <taxon>Hymenobacter</taxon>
    </lineage>
</organism>